<accession>A0A3B0VVI8</accession>
<dbReference type="Pfam" id="PF03938">
    <property type="entry name" value="OmpH"/>
    <property type="match status" value="1"/>
</dbReference>
<dbReference type="InterPro" id="IPR005632">
    <property type="entry name" value="Chaperone_Skp"/>
</dbReference>
<dbReference type="GO" id="GO:0050821">
    <property type="term" value="P:protein stabilization"/>
    <property type="evidence" value="ECO:0007669"/>
    <property type="project" value="TreeGrafter"/>
</dbReference>
<evidence type="ECO:0000256" key="3">
    <source>
        <dbReference type="SAM" id="Coils"/>
    </source>
</evidence>
<comment type="similarity">
    <text evidence="1">Belongs to the Skp family.</text>
</comment>
<keyword evidence="2" id="KW-0732">Signal</keyword>
<feature type="coiled-coil region" evidence="3">
    <location>
        <begin position="64"/>
        <end position="124"/>
    </location>
</feature>
<dbReference type="GO" id="GO:0005829">
    <property type="term" value="C:cytosol"/>
    <property type="evidence" value="ECO:0007669"/>
    <property type="project" value="TreeGrafter"/>
</dbReference>
<dbReference type="GO" id="GO:0051082">
    <property type="term" value="F:unfolded protein binding"/>
    <property type="evidence" value="ECO:0007669"/>
    <property type="project" value="InterPro"/>
</dbReference>
<protein>
    <recommendedName>
        <fullName evidence="5">Outer membrane protein H</fullName>
    </recommendedName>
</protein>
<dbReference type="AlphaFoldDB" id="A0A3B0VVI8"/>
<sequence length="183" mass="20722">MNSKFRNKSIIIACCFICSLILIKPVFAASTLKIGVISIQKVIDNSKAGQRARKVLEAKQNELQPKLMKEKKVLEKEAKDIEKKSSVWSADKKRATERDYQKKMRAYQIKVNDAQYTMKQLQKKVLNPIFKQLQAVINKVGRTEGLSLIFEKSKSNGLLYADSKLDITSIVLKKMNAETAAAK</sequence>
<name>A0A3B0VVI8_9ZZZZ</name>
<evidence type="ECO:0000313" key="4">
    <source>
        <dbReference type="EMBL" id="VAW36306.1"/>
    </source>
</evidence>
<dbReference type="PANTHER" id="PTHR35089">
    <property type="entry name" value="CHAPERONE PROTEIN SKP"/>
    <property type="match status" value="1"/>
</dbReference>
<dbReference type="SMART" id="SM00935">
    <property type="entry name" value="OmpH"/>
    <property type="match status" value="1"/>
</dbReference>
<keyword evidence="3" id="KW-0175">Coiled coil</keyword>
<evidence type="ECO:0000256" key="2">
    <source>
        <dbReference type="ARBA" id="ARBA00022729"/>
    </source>
</evidence>
<dbReference type="EMBL" id="UOEX01000166">
    <property type="protein sequence ID" value="VAW36306.1"/>
    <property type="molecule type" value="Genomic_DNA"/>
</dbReference>
<dbReference type="InterPro" id="IPR024930">
    <property type="entry name" value="Skp_dom_sf"/>
</dbReference>
<dbReference type="PANTHER" id="PTHR35089:SF1">
    <property type="entry name" value="CHAPERONE PROTEIN SKP"/>
    <property type="match status" value="1"/>
</dbReference>
<dbReference type="Gene3D" id="3.30.910.20">
    <property type="entry name" value="Skp domain"/>
    <property type="match status" value="1"/>
</dbReference>
<evidence type="ECO:0000256" key="1">
    <source>
        <dbReference type="ARBA" id="ARBA00009091"/>
    </source>
</evidence>
<organism evidence="4">
    <name type="scientific">hydrothermal vent metagenome</name>
    <dbReference type="NCBI Taxonomy" id="652676"/>
    <lineage>
        <taxon>unclassified sequences</taxon>
        <taxon>metagenomes</taxon>
        <taxon>ecological metagenomes</taxon>
    </lineage>
</organism>
<evidence type="ECO:0008006" key="5">
    <source>
        <dbReference type="Google" id="ProtNLM"/>
    </source>
</evidence>
<gene>
    <name evidence="4" type="ORF">MNBD_DELTA03-707</name>
</gene>
<reference evidence="4" key="1">
    <citation type="submission" date="2018-06" db="EMBL/GenBank/DDBJ databases">
        <authorList>
            <person name="Zhirakovskaya E."/>
        </authorList>
    </citation>
    <scope>NUCLEOTIDE SEQUENCE</scope>
</reference>
<proteinExistence type="inferred from homology"/>
<dbReference type="SUPFAM" id="SSF111384">
    <property type="entry name" value="OmpH-like"/>
    <property type="match status" value="1"/>
</dbReference>